<accession>A0ABT2IXF7</accession>
<dbReference type="Proteomes" id="UP001525566">
    <property type="component" value="Unassembled WGS sequence"/>
</dbReference>
<dbReference type="InterPro" id="IPR049241">
    <property type="entry name" value="DUF6876"/>
</dbReference>
<comment type="caution">
    <text evidence="2">The sequence shown here is derived from an EMBL/GenBank/DDBJ whole genome shotgun (WGS) entry which is preliminary data.</text>
</comment>
<evidence type="ECO:0000313" key="2">
    <source>
        <dbReference type="EMBL" id="MCT2563382.1"/>
    </source>
</evidence>
<protein>
    <recommendedName>
        <fullName evidence="1">DUF6876 domain-containing protein</fullName>
    </recommendedName>
</protein>
<feature type="domain" description="DUF6876" evidence="1">
    <location>
        <begin position="15"/>
        <end position="119"/>
    </location>
</feature>
<dbReference type="Pfam" id="PF21781">
    <property type="entry name" value="DUF6876"/>
    <property type="match status" value="1"/>
</dbReference>
<reference evidence="2 3" key="1">
    <citation type="submission" date="2022-09" db="EMBL/GenBank/DDBJ databases">
        <title>Chryseobacterium oleae sp.nov., isolated from the inter-root soil of Pyrola calliantha H. Andr. in Tibet.</title>
        <authorList>
            <person name="Li Z."/>
        </authorList>
    </citation>
    <scope>NUCLEOTIDE SEQUENCE [LARGE SCALE GENOMIC DNA]</scope>
    <source>
        <strain evidence="3">pc1-10</strain>
    </source>
</reference>
<dbReference type="RefSeq" id="WP_259839803.1">
    <property type="nucleotide sequence ID" value="NZ_JAOAMU010000005.1"/>
</dbReference>
<name>A0ABT2IXF7_9FLAO</name>
<proteinExistence type="predicted"/>
<gene>
    <name evidence="2" type="ORF">N0B48_15915</name>
</gene>
<evidence type="ECO:0000313" key="3">
    <source>
        <dbReference type="Proteomes" id="UP001525566"/>
    </source>
</evidence>
<keyword evidence="3" id="KW-1185">Reference proteome</keyword>
<evidence type="ECO:0000259" key="1">
    <source>
        <dbReference type="Pfam" id="PF21781"/>
    </source>
</evidence>
<dbReference type="EMBL" id="JAOAMU010000005">
    <property type="protein sequence ID" value="MCT2563382.1"/>
    <property type="molecule type" value="Genomic_DNA"/>
</dbReference>
<organism evidence="2 3">
    <name type="scientific">Chryseobacterium herbae</name>
    <dbReference type="NCBI Taxonomy" id="2976476"/>
    <lineage>
        <taxon>Bacteria</taxon>
        <taxon>Pseudomonadati</taxon>
        <taxon>Bacteroidota</taxon>
        <taxon>Flavobacteriia</taxon>
        <taxon>Flavobacteriales</taxon>
        <taxon>Weeksellaceae</taxon>
        <taxon>Chryseobacterium group</taxon>
        <taxon>Chryseobacterium</taxon>
    </lineage>
</organism>
<sequence>MKKNSKIENCANNLYNEFPKAEVFIKYAKKINVSEGILYVAEQEECHWFLDIMVQNCIMVSEIKYQKWKLLKNPDGEILVVALDRKCNRLLEINVPEKDFYFSSLTICKISNNLLMPCEQ</sequence>